<keyword evidence="8" id="KW-1185">Reference proteome</keyword>
<dbReference type="EMBL" id="JADIKC010000006">
    <property type="protein sequence ID" value="MBM7122395.1"/>
    <property type="molecule type" value="Genomic_DNA"/>
</dbReference>
<dbReference type="PANTHER" id="PTHR30213">
    <property type="entry name" value="INNER MEMBRANE PROTEIN YHJD"/>
    <property type="match status" value="1"/>
</dbReference>
<evidence type="ECO:0000256" key="1">
    <source>
        <dbReference type="ARBA" id="ARBA00004651"/>
    </source>
</evidence>
<dbReference type="Proteomes" id="UP001430065">
    <property type="component" value="Unassembled WGS sequence"/>
</dbReference>
<accession>A0ABS2JVS5</accession>
<dbReference type="Pfam" id="PF03631">
    <property type="entry name" value="Virul_fac_BrkB"/>
    <property type="match status" value="1"/>
</dbReference>
<evidence type="ECO:0000256" key="5">
    <source>
        <dbReference type="ARBA" id="ARBA00023136"/>
    </source>
</evidence>
<keyword evidence="5 6" id="KW-0472">Membrane</keyword>
<keyword evidence="2" id="KW-1003">Cell membrane</keyword>
<comment type="subcellular location">
    <subcellularLocation>
        <location evidence="1">Cell membrane</location>
        <topology evidence="1">Multi-pass membrane protein</topology>
    </subcellularLocation>
</comment>
<feature type="transmembrane region" description="Helical" evidence="6">
    <location>
        <begin position="90"/>
        <end position="110"/>
    </location>
</feature>
<feature type="transmembrane region" description="Helical" evidence="6">
    <location>
        <begin position="21"/>
        <end position="45"/>
    </location>
</feature>
<evidence type="ECO:0000256" key="4">
    <source>
        <dbReference type="ARBA" id="ARBA00022989"/>
    </source>
</evidence>
<sequence length="282" mass="29766">MNNKIYVVVKSTVDAFSDDELLTRAAALSFYAALSLAPLLLLLVWSVSAVRPDWAGGVTQMISTIAGERAASAINDVLGAVRNRPMTGSVAGFVSVGITLFSATAVFAQLQGTLNRVWRVKPEPGAAIGAWLRARARAVALLAGIGFLLVIFFIIGTLIRALIPEEGAVWNVLGSISGFVVLFIAFCAMYKVLPDARVDWSDVTLGAFITGTLLQIGKYAIGFYLLRANVGSAYGSAAGLVVLLTWTYYSAVVVLTGASLTRALADAFGKPIRPSAHAVPIE</sequence>
<evidence type="ECO:0000256" key="3">
    <source>
        <dbReference type="ARBA" id="ARBA00022692"/>
    </source>
</evidence>
<evidence type="ECO:0000313" key="8">
    <source>
        <dbReference type="Proteomes" id="UP001430065"/>
    </source>
</evidence>
<evidence type="ECO:0000256" key="2">
    <source>
        <dbReference type="ARBA" id="ARBA00022475"/>
    </source>
</evidence>
<name>A0ABS2JVS5_9GAMM</name>
<evidence type="ECO:0000256" key="6">
    <source>
        <dbReference type="SAM" id="Phobius"/>
    </source>
</evidence>
<keyword evidence="3 6" id="KW-0812">Transmembrane</keyword>
<keyword evidence="4 6" id="KW-1133">Transmembrane helix</keyword>
<dbReference type="PANTHER" id="PTHR30213:SF1">
    <property type="entry name" value="INNER MEMBRANE PROTEIN YHJD"/>
    <property type="match status" value="1"/>
</dbReference>
<feature type="transmembrane region" description="Helical" evidence="6">
    <location>
        <begin position="138"/>
        <end position="163"/>
    </location>
</feature>
<feature type="transmembrane region" description="Helical" evidence="6">
    <location>
        <begin position="169"/>
        <end position="193"/>
    </location>
</feature>
<comment type="caution">
    <text evidence="7">The sequence shown here is derived from an EMBL/GenBank/DDBJ whole genome shotgun (WGS) entry which is preliminary data.</text>
</comment>
<organism evidence="7 8">
    <name type="scientific">Dyella kyungheensis</name>
    <dbReference type="NCBI Taxonomy" id="1242174"/>
    <lineage>
        <taxon>Bacteria</taxon>
        <taxon>Pseudomonadati</taxon>
        <taxon>Pseudomonadota</taxon>
        <taxon>Gammaproteobacteria</taxon>
        <taxon>Lysobacterales</taxon>
        <taxon>Rhodanobacteraceae</taxon>
        <taxon>Dyella</taxon>
    </lineage>
</organism>
<protein>
    <submittedName>
        <fullName evidence="7">YihY/virulence factor BrkB family protein</fullName>
    </submittedName>
</protein>
<dbReference type="PIRSF" id="PIRSF035875">
    <property type="entry name" value="RNase_BN"/>
    <property type="match status" value="1"/>
</dbReference>
<dbReference type="InterPro" id="IPR017039">
    <property type="entry name" value="Virul_fac_BrkB"/>
</dbReference>
<reference evidence="7 8" key="1">
    <citation type="submission" date="2020-10" db="EMBL/GenBank/DDBJ databases">
        <title>Phylogeny of dyella-like bacteria.</title>
        <authorList>
            <person name="Fu J."/>
        </authorList>
    </citation>
    <scope>NUCLEOTIDE SEQUENCE [LARGE SCALE GENOMIC DNA]</scope>
    <source>
        <strain evidence="7 8">THG-B117</strain>
    </source>
</reference>
<feature type="transmembrane region" description="Helical" evidence="6">
    <location>
        <begin position="246"/>
        <end position="265"/>
    </location>
</feature>
<gene>
    <name evidence="7" type="ORF">ISP20_14605</name>
</gene>
<dbReference type="NCBIfam" id="TIGR00765">
    <property type="entry name" value="yihY_not_rbn"/>
    <property type="match status" value="1"/>
</dbReference>
<evidence type="ECO:0000313" key="7">
    <source>
        <dbReference type="EMBL" id="MBM7122395.1"/>
    </source>
</evidence>
<feature type="transmembrane region" description="Helical" evidence="6">
    <location>
        <begin position="205"/>
        <end position="226"/>
    </location>
</feature>
<dbReference type="RefSeq" id="WP_204636845.1">
    <property type="nucleotide sequence ID" value="NZ_JADIKC010000006.1"/>
</dbReference>
<proteinExistence type="predicted"/>